<evidence type="ECO:0000259" key="12">
    <source>
        <dbReference type="PROSITE" id="PS50922"/>
    </source>
</evidence>
<evidence type="ECO:0000256" key="11">
    <source>
        <dbReference type="SAM" id="Phobius"/>
    </source>
</evidence>
<feature type="transmembrane region" description="Helical" evidence="11">
    <location>
        <begin position="199"/>
        <end position="224"/>
    </location>
</feature>
<evidence type="ECO:0000313" key="13">
    <source>
        <dbReference type="EMBL" id="PMD64342.1"/>
    </source>
</evidence>
<dbReference type="SMART" id="SM00724">
    <property type="entry name" value="TLC"/>
    <property type="match status" value="1"/>
</dbReference>
<feature type="region of interest" description="Disordered" evidence="10">
    <location>
        <begin position="433"/>
        <end position="456"/>
    </location>
</feature>
<dbReference type="EMBL" id="KZ613767">
    <property type="protein sequence ID" value="PMD64342.1"/>
    <property type="molecule type" value="Genomic_DNA"/>
</dbReference>
<dbReference type="InterPro" id="IPR016439">
    <property type="entry name" value="Lag1/Lac1-like"/>
</dbReference>
<protein>
    <submittedName>
        <fullName evidence="13">Longevity assurance proteins LAG1/LAC1</fullName>
    </submittedName>
</protein>
<evidence type="ECO:0000256" key="4">
    <source>
        <dbReference type="ARBA" id="ARBA00022692"/>
    </source>
</evidence>
<proteinExistence type="inferred from homology"/>
<evidence type="ECO:0000313" key="14">
    <source>
        <dbReference type="Proteomes" id="UP000235371"/>
    </source>
</evidence>
<evidence type="ECO:0000256" key="1">
    <source>
        <dbReference type="ARBA" id="ARBA00004477"/>
    </source>
</evidence>
<dbReference type="Proteomes" id="UP000235371">
    <property type="component" value="Unassembled WGS sequence"/>
</dbReference>
<sequence length="456" mass="52449">MSNMATSSIDASPLAAILSDKSATVSEPKCNSKPRTRRRASGLGGELWGDTGAPAFATLDLWQDHDTKTHYSRSSKKSHHKRGKQKSWLQEYKLLAFQHTWLTPLIILLILLTLYGVNPNPSNVLHHLIFLSHTLPPSPNSPLDAPTQYSKGRYDLAFVAFYALLLTFTREFIMQRLLPLALHFQLKSRSKQLRFMEQSYTALYFGLLGPIGVFIMSRTPVWYFNIAGMYSGFPHKSMTGEFKFYYLFQAAYWAQQAVVIWLKLEKPRKDYNQLVGHHIVTLILIALSYRFHFTYMGLAVFVTHDLSDCTFATSKTLHYINSRFTAPYFVFFIGTWVYLRHYLNLRILWSEFNEFKTVGPYVLSWEEEQYKCELSHWISTILLGGLQALNLFWGVLILRVAWRFGVKGELGDSRSEDEGEEVVEKKILLGRERESVGEKSSAAGNRRAGMPKRRAR</sequence>
<dbReference type="AlphaFoldDB" id="A0A2J6TMW0"/>
<comment type="subcellular location">
    <subcellularLocation>
        <location evidence="1">Endoplasmic reticulum membrane</location>
        <topology evidence="1">Multi-pass membrane protein</topology>
    </subcellularLocation>
</comment>
<keyword evidence="5" id="KW-0256">Endoplasmic reticulum</keyword>
<feature type="transmembrane region" description="Helical" evidence="11">
    <location>
        <begin position="274"/>
        <end position="291"/>
    </location>
</feature>
<dbReference type="InParanoid" id="A0A2J6TMW0"/>
<dbReference type="InterPro" id="IPR006634">
    <property type="entry name" value="TLC-dom"/>
</dbReference>
<feature type="transmembrane region" description="Helical" evidence="11">
    <location>
        <begin position="381"/>
        <end position="402"/>
    </location>
</feature>
<dbReference type="STRING" id="1095630.A0A2J6TMW0"/>
<feature type="transmembrane region" description="Helical" evidence="11">
    <location>
        <begin position="156"/>
        <end position="178"/>
    </location>
</feature>
<name>A0A2J6TMW0_9HELO</name>
<gene>
    <name evidence="13" type="ORF">K444DRAFT_626031</name>
</gene>
<organism evidence="13 14">
    <name type="scientific">Hyaloscypha bicolor E</name>
    <dbReference type="NCBI Taxonomy" id="1095630"/>
    <lineage>
        <taxon>Eukaryota</taxon>
        <taxon>Fungi</taxon>
        <taxon>Dikarya</taxon>
        <taxon>Ascomycota</taxon>
        <taxon>Pezizomycotina</taxon>
        <taxon>Leotiomycetes</taxon>
        <taxon>Helotiales</taxon>
        <taxon>Hyaloscyphaceae</taxon>
        <taxon>Hyaloscypha</taxon>
        <taxon>Hyaloscypha bicolor</taxon>
    </lineage>
</organism>
<evidence type="ECO:0000256" key="6">
    <source>
        <dbReference type="ARBA" id="ARBA00022989"/>
    </source>
</evidence>
<evidence type="ECO:0000256" key="10">
    <source>
        <dbReference type="SAM" id="MobiDB-lite"/>
    </source>
</evidence>
<feature type="transmembrane region" description="Helical" evidence="11">
    <location>
        <begin position="320"/>
        <end position="339"/>
    </location>
</feature>
<keyword evidence="3" id="KW-0808">Transferase</keyword>
<dbReference type="GO" id="GO:0050291">
    <property type="term" value="F:sphingosine N-acyltransferase activity"/>
    <property type="evidence" value="ECO:0007669"/>
    <property type="project" value="InterPro"/>
</dbReference>
<evidence type="ECO:0000256" key="7">
    <source>
        <dbReference type="ARBA" id="ARBA00023136"/>
    </source>
</evidence>
<evidence type="ECO:0000256" key="8">
    <source>
        <dbReference type="ARBA" id="ARBA00023180"/>
    </source>
</evidence>
<dbReference type="GeneID" id="36590673"/>
<dbReference type="PANTHER" id="PTHR12560:SF11">
    <property type="entry name" value="CERAMIDE SYNTHASE LAC1-RELATED"/>
    <property type="match status" value="1"/>
</dbReference>
<reference evidence="13 14" key="1">
    <citation type="submission" date="2016-04" db="EMBL/GenBank/DDBJ databases">
        <title>A degradative enzymes factory behind the ericoid mycorrhizal symbiosis.</title>
        <authorList>
            <consortium name="DOE Joint Genome Institute"/>
            <person name="Martino E."/>
            <person name="Morin E."/>
            <person name="Grelet G."/>
            <person name="Kuo A."/>
            <person name="Kohler A."/>
            <person name="Daghino S."/>
            <person name="Barry K."/>
            <person name="Choi C."/>
            <person name="Cichocki N."/>
            <person name="Clum A."/>
            <person name="Copeland A."/>
            <person name="Hainaut M."/>
            <person name="Haridas S."/>
            <person name="Labutti K."/>
            <person name="Lindquist E."/>
            <person name="Lipzen A."/>
            <person name="Khouja H.-R."/>
            <person name="Murat C."/>
            <person name="Ohm R."/>
            <person name="Olson A."/>
            <person name="Spatafora J."/>
            <person name="Veneault-Fourrey C."/>
            <person name="Henrissat B."/>
            <person name="Grigoriev I."/>
            <person name="Martin F."/>
            <person name="Perotto S."/>
        </authorList>
    </citation>
    <scope>NUCLEOTIDE SEQUENCE [LARGE SCALE GENOMIC DNA]</scope>
    <source>
        <strain evidence="13 14">E</strain>
    </source>
</reference>
<dbReference type="PANTHER" id="PTHR12560">
    <property type="entry name" value="LONGEVITY ASSURANCE FACTOR 1 LAG1"/>
    <property type="match status" value="1"/>
</dbReference>
<keyword evidence="8" id="KW-0325">Glycoprotein</keyword>
<evidence type="ECO:0000256" key="5">
    <source>
        <dbReference type="ARBA" id="ARBA00022824"/>
    </source>
</evidence>
<feature type="region of interest" description="Disordered" evidence="10">
    <location>
        <begin position="25"/>
        <end position="46"/>
    </location>
</feature>
<feature type="transmembrane region" description="Helical" evidence="11">
    <location>
        <begin position="94"/>
        <end position="117"/>
    </location>
</feature>
<dbReference type="GO" id="GO:0005789">
    <property type="term" value="C:endoplasmic reticulum membrane"/>
    <property type="evidence" value="ECO:0007669"/>
    <property type="project" value="UniProtKB-SubCell"/>
</dbReference>
<keyword evidence="7 9" id="KW-0472">Membrane</keyword>
<evidence type="ECO:0000256" key="3">
    <source>
        <dbReference type="ARBA" id="ARBA00022679"/>
    </source>
</evidence>
<evidence type="ECO:0000256" key="9">
    <source>
        <dbReference type="PROSITE-ProRule" id="PRU00205"/>
    </source>
</evidence>
<accession>A0A2J6TMW0</accession>
<dbReference type="PROSITE" id="PS50922">
    <property type="entry name" value="TLC"/>
    <property type="match status" value="1"/>
</dbReference>
<dbReference type="RefSeq" id="XP_024741246.1">
    <property type="nucleotide sequence ID" value="XM_024882596.1"/>
</dbReference>
<evidence type="ECO:0000256" key="2">
    <source>
        <dbReference type="ARBA" id="ARBA00009808"/>
    </source>
</evidence>
<comment type="similarity">
    <text evidence="2">Belongs to the sphingosine N-acyltransferase family.</text>
</comment>
<dbReference type="Pfam" id="PF03798">
    <property type="entry name" value="TRAM_LAG1_CLN8"/>
    <property type="match status" value="1"/>
</dbReference>
<feature type="domain" description="TLC" evidence="12">
    <location>
        <begin position="190"/>
        <end position="406"/>
    </location>
</feature>
<keyword evidence="6 11" id="KW-1133">Transmembrane helix</keyword>
<dbReference type="GO" id="GO:0046513">
    <property type="term" value="P:ceramide biosynthetic process"/>
    <property type="evidence" value="ECO:0007669"/>
    <property type="project" value="InterPro"/>
</dbReference>
<dbReference type="OrthoDB" id="3053196at2759"/>
<dbReference type="FunCoup" id="A0A2J6TMW0">
    <property type="interactions" value="610"/>
</dbReference>
<keyword evidence="14" id="KW-1185">Reference proteome</keyword>
<keyword evidence="4 9" id="KW-0812">Transmembrane</keyword>